<dbReference type="GO" id="GO:0003677">
    <property type="term" value="F:DNA binding"/>
    <property type="evidence" value="ECO:0007669"/>
    <property type="project" value="UniProtKB-KW"/>
</dbReference>
<name>A0A4S2H1G2_9PROT</name>
<dbReference type="RefSeq" id="WP_135995650.1">
    <property type="nucleotide sequence ID" value="NZ_CP071057.1"/>
</dbReference>
<dbReference type="PROSITE" id="PS50987">
    <property type="entry name" value="HTH_ARSR_2"/>
    <property type="match status" value="1"/>
</dbReference>
<dbReference type="InterPro" id="IPR001845">
    <property type="entry name" value="HTH_ArsR_DNA-bd_dom"/>
</dbReference>
<dbReference type="PANTHER" id="PTHR43132">
    <property type="entry name" value="ARSENICAL RESISTANCE OPERON REPRESSOR ARSR-RELATED"/>
    <property type="match status" value="1"/>
</dbReference>
<accession>A0A4S2H1G2</accession>
<dbReference type="CDD" id="cd00090">
    <property type="entry name" value="HTH_ARSR"/>
    <property type="match status" value="1"/>
</dbReference>
<evidence type="ECO:0000259" key="4">
    <source>
        <dbReference type="PROSITE" id="PS50987"/>
    </source>
</evidence>
<dbReference type="SMART" id="SM00418">
    <property type="entry name" value="HTH_ARSR"/>
    <property type="match status" value="1"/>
</dbReference>
<keyword evidence="3" id="KW-0804">Transcription</keyword>
<dbReference type="Gene3D" id="1.10.10.10">
    <property type="entry name" value="Winged helix-like DNA-binding domain superfamily/Winged helix DNA-binding domain"/>
    <property type="match status" value="1"/>
</dbReference>
<keyword evidence="2" id="KW-0238">DNA-binding</keyword>
<dbReference type="OrthoDB" id="9804742at2"/>
<dbReference type="SUPFAM" id="SSF46785">
    <property type="entry name" value="Winged helix' DNA-binding domain"/>
    <property type="match status" value="1"/>
</dbReference>
<organism evidence="5 6">
    <name type="scientific">Marinicauda algicola</name>
    <dbReference type="NCBI Taxonomy" id="2029849"/>
    <lineage>
        <taxon>Bacteria</taxon>
        <taxon>Pseudomonadati</taxon>
        <taxon>Pseudomonadota</taxon>
        <taxon>Alphaproteobacteria</taxon>
        <taxon>Maricaulales</taxon>
        <taxon>Maricaulaceae</taxon>
        <taxon>Marinicauda</taxon>
    </lineage>
</organism>
<dbReference type="PANTHER" id="PTHR43132:SF2">
    <property type="entry name" value="ARSENICAL RESISTANCE OPERON REPRESSOR ARSR-RELATED"/>
    <property type="match status" value="1"/>
</dbReference>
<dbReference type="EMBL" id="SRXW01000002">
    <property type="protein sequence ID" value="TGY89111.1"/>
    <property type="molecule type" value="Genomic_DNA"/>
</dbReference>
<feature type="domain" description="HTH arsR-type" evidence="4">
    <location>
        <begin position="3"/>
        <end position="100"/>
    </location>
</feature>
<dbReference type="InterPro" id="IPR011991">
    <property type="entry name" value="ArsR-like_HTH"/>
</dbReference>
<comment type="caution">
    <text evidence="5">The sequence shown here is derived from an EMBL/GenBank/DDBJ whole genome shotgun (WGS) entry which is preliminary data.</text>
</comment>
<dbReference type="GO" id="GO:0003700">
    <property type="term" value="F:DNA-binding transcription factor activity"/>
    <property type="evidence" value="ECO:0007669"/>
    <property type="project" value="InterPro"/>
</dbReference>
<sequence>MAAGTLSEDEAVTRLSALAHETRLKLFRILIAAGPQGLPAGTLAERLGVSPSNLSAHLAILSHAGLVAARRDGRRRIYSVDLTEAGALIDFLVSDCCAGHPEVCEAIAPGALSCR</sequence>
<reference evidence="5 6" key="1">
    <citation type="journal article" date="2017" name="Int. J. Syst. Evol. Microbiol.">
        <title>Marinicauda algicola sp. nov., isolated from a marine red alga Rhodosorus marinus.</title>
        <authorList>
            <person name="Jeong S.E."/>
            <person name="Jeon S.H."/>
            <person name="Chun B.H."/>
            <person name="Kim D.W."/>
            <person name="Jeon C.O."/>
        </authorList>
    </citation>
    <scope>NUCLEOTIDE SEQUENCE [LARGE SCALE GENOMIC DNA]</scope>
    <source>
        <strain evidence="5 6">JCM 31718</strain>
    </source>
</reference>
<dbReference type="InterPro" id="IPR036388">
    <property type="entry name" value="WH-like_DNA-bd_sf"/>
</dbReference>
<evidence type="ECO:0000256" key="3">
    <source>
        <dbReference type="ARBA" id="ARBA00023163"/>
    </source>
</evidence>
<evidence type="ECO:0000313" key="5">
    <source>
        <dbReference type="EMBL" id="TGY89111.1"/>
    </source>
</evidence>
<keyword evidence="1" id="KW-0805">Transcription regulation</keyword>
<dbReference type="InterPro" id="IPR051011">
    <property type="entry name" value="Metal_resp_trans_reg"/>
</dbReference>
<keyword evidence="6" id="KW-1185">Reference proteome</keyword>
<protein>
    <submittedName>
        <fullName evidence="5">Transcriptional regulator</fullName>
    </submittedName>
</protein>
<dbReference type="Proteomes" id="UP000308054">
    <property type="component" value="Unassembled WGS sequence"/>
</dbReference>
<evidence type="ECO:0000313" key="6">
    <source>
        <dbReference type="Proteomes" id="UP000308054"/>
    </source>
</evidence>
<dbReference type="InterPro" id="IPR036390">
    <property type="entry name" value="WH_DNA-bd_sf"/>
</dbReference>
<dbReference type="Pfam" id="PF12840">
    <property type="entry name" value="HTH_20"/>
    <property type="match status" value="1"/>
</dbReference>
<evidence type="ECO:0000256" key="1">
    <source>
        <dbReference type="ARBA" id="ARBA00023015"/>
    </source>
</evidence>
<dbReference type="PRINTS" id="PR00778">
    <property type="entry name" value="HTHARSR"/>
</dbReference>
<gene>
    <name evidence="5" type="ORF">E5163_08260</name>
</gene>
<dbReference type="AlphaFoldDB" id="A0A4S2H1G2"/>
<proteinExistence type="predicted"/>
<dbReference type="NCBIfam" id="NF033788">
    <property type="entry name" value="HTH_metalloreg"/>
    <property type="match status" value="1"/>
</dbReference>
<evidence type="ECO:0000256" key="2">
    <source>
        <dbReference type="ARBA" id="ARBA00023125"/>
    </source>
</evidence>